<dbReference type="EMBL" id="MN739924">
    <property type="protein sequence ID" value="QHT77974.1"/>
    <property type="molecule type" value="Genomic_DNA"/>
</dbReference>
<feature type="compositionally biased region" description="Acidic residues" evidence="1">
    <location>
        <begin position="57"/>
        <end position="103"/>
    </location>
</feature>
<proteinExistence type="predicted"/>
<organism evidence="2">
    <name type="scientific">viral metagenome</name>
    <dbReference type="NCBI Taxonomy" id="1070528"/>
    <lineage>
        <taxon>unclassified sequences</taxon>
        <taxon>metagenomes</taxon>
        <taxon>organismal metagenomes</taxon>
    </lineage>
</organism>
<feature type="compositionally biased region" description="Basic residues" evidence="1">
    <location>
        <begin position="172"/>
        <end position="209"/>
    </location>
</feature>
<evidence type="ECO:0000256" key="1">
    <source>
        <dbReference type="SAM" id="MobiDB-lite"/>
    </source>
</evidence>
<sequence>MEDAIKAVEAIKQKKEDDVKKLDDALEILQGVDLSSAAPVEVEPEVPESPVAAEPESPVEAEPEAPVETEPESPVEAEPEAVVEAEPEAVVEAEPEAPVEAEPEGSPFEDNQEENTDTVIPPKSELKEIQDLNINNEIQKPKEEGFGETLNNMVESTKEYFSPKTENEEKKGGKRKNRKSRKGLRTKRFRGGNNRKTKKGRRNSRRLRK</sequence>
<feature type="region of interest" description="Disordered" evidence="1">
    <location>
        <begin position="30"/>
        <end position="209"/>
    </location>
</feature>
<name>A0A6C0HC00_9ZZZZ</name>
<accession>A0A6C0HC00</accession>
<reference evidence="2" key="1">
    <citation type="journal article" date="2020" name="Nature">
        <title>Giant virus diversity and host interactions through global metagenomics.</title>
        <authorList>
            <person name="Schulz F."/>
            <person name="Roux S."/>
            <person name="Paez-Espino D."/>
            <person name="Jungbluth S."/>
            <person name="Walsh D.A."/>
            <person name="Denef V.J."/>
            <person name="McMahon K.D."/>
            <person name="Konstantinidis K.T."/>
            <person name="Eloe-Fadrosh E.A."/>
            <person name="Kyrpides N.C."/>
            <person name="Woyke T."/>
        </authorList>
    </citation>
    <scope>NUCLEOTIDE SEQUENCE</scope>
    <source>
        <strain evidence="2">GVMAG-M-3300023179-90</strain>
    </source>
</reference>
<dbReference type="AlphaFoldDB" id="A0A6C0HC00"/>
<evidence type="ECO:0000313" key="2">
    <source>
        <dbReference type="EMBL" id="QHT77974.1"/>
    </source>
</evidence>
<protein>
    <submittedName>
        <fullName evidence="2">Uncharacterized protein</fullName>
    </submittedName>
</protein>